<dbReference type="Proteomes" id="UP000184267">
    <property type="component" value="Unassembled WGS sequence"/>
</dbReference>
<gene>
    <name evidence="1" type="ORF">TRAPUB_11158</name>
</gene>
<reference evidence="1 2" key="1">
    <citation type="submission" date="2016-10" db="EMBL/GenBank/DDBJ databases">
        <title>Genome sequence of the basidiomycete white-rot fungus Trametes pubescens.</title>
        <authorList>
            <person name="Makela M.R."/>
            <person name="Granchi Z."/>
            <person name="Peng M."/>
            <person name="De Vries R.P."/>
            <person name="Grigoriev I."/>
            <person name="Riley R."/>
            <person name="Hilden K."/>
        </authorList>
    </citation>
    <scope>NUCLEOTIDE SEQUENCE [LARGE SCALE GENOMIC DNA]</scope>
    <source>
        <strain evidence="1 2">FBCC735</strain>
    </source>
</reference>
<comment type="caution">
    <text evidence="1">The sequence shown here is derived from an EMBL/GenBank/DDBJ whole genome shotgun (WGS) entry which is preliminary data.</text>
</comment>
<dbReference type="AlphaFoldDB" id="A0A1M2VXF5"/>
<dbReference type="OrthoDB" id="2754196at2759"/>
<evidence type="ECO:0000313" key="1">
    <source>
        <dbReference type="EMBL" id="OJT12291.1"/>
    </source>
</evidence>
<keyword evidence="2" id="KW-1185">Reference proteome</keyword>
<dbReference type="EMBL" id="MNAD01000495">
    <property type="protein sequence ID" value="OJT12291.1"/>
    <property type="molecule type" value="Genomic_DNA"/>
</dbReference>
<name>A0A1M2VXF5_TRAPU</name>
<accession>A0A1M2VXF5</accession>
<protein>
    <submittedName>
        <fullName evidence="1">Uncharacterized protein</fullName>
    </submittedName>
</protein>
<sequence>METPISAPTFGPRLRSLSLASFEDISWSDLVIPAALSPSCGFMSRELIGVTANTDRDGHRWVVSGRPRAAPGLHVTTVVISAQARLPRWLVESTDTLRIIVRPSGLATRDVPAFTALPNFQLLDTLIVRLAVGGFALARLSFWLARTDPPTCPLRVLVLSILNPRCTLDALRPLYKATTHRAGLGHPLQRLFVCSPVHASPDYSIRYFHGVEWVTFSSTDVGAPCRDVPRSTRASDGGTPALAVSQPCEEPPPFSEYAVYDAAWEACATEGLVETHARMHWYRGSRLW</sequence>
<proteinExistence type="predicted"/>
<evidence type="ECO:0000313" key="2">
    <source>
        <dbReference type="Proteomes" id="UP000184267"/>
    </source>
</evidence>
<organism evidence="1 2">
    <name type="scientific">Trametes pubescens</name>
    <name type="common">White-rot fungus</name>
    <dbReference type="NCBI Taxonomy" id="154538"/>
    <lineage>
        <taxon>Eukaryota</taxon>
        <taxon>Fungi</taxon>
        <taxon>Dikarya</taxon>
        <taxon>Basidiomycota</taxon>
        <taxon>Agaricomycotina</taxon>
        <taxon>Agaricomycetes</taxon>
        <taxon>Polyporales</taxon>
        <taxon>Polyporaceae</taxon>
        <taxon>Trametes</taxon>
    </lineage>
</organism>